<accession>A0A836BPM3</accession>
<dbReference type="SUPFAM" id="SSF56219">
    <property type="entry name" value="DNase I-like"/>
    <property type="match status" value="1"/>
</dbReference>
<feature type="region of interest" description="Disordered" evidence="1">
    <location>
        <begin position="598"/>
        <end position="627"/>
    </location>
</feature>
<dbReference type="Pfam" id="PF21171">
    <property type="entry name" value="PDE12-like_N"/>
    <property type="match status" value="1"/>
</dbReference>
<feature type="domain" description="2',5'-phosphodiesterase 12-like N-terminal" evidence="3">
    <location>
        <begin position="147"/>
        <end position="224"/>
    </location>
</feature>
<dbReference type="AlphaFoldDB" id="A0A836BPM3"/>
<organism evidence="4 5">
    <name type="scientific">Edaphochlamys debaryana</name>
    <dbReference type="NCBI Taxonomy" id="47281"/>
    <lineage>
        <taxon>Eukaryota</taxon>
        <taxon>Viridiplantae</taxon>
        <taxon>Chlorophyta</taxon>
        <taxon>core chlorophytes</taxon>
        <taxon>Chlorophyceae</taxon>
        <taxon>CS clade</taxon>
        <taxon>Chlamydomonadales</taxon>
        <taxon>Chlamydomonadales incertae sedis</taxon>
        <taxon>Edaphochlamys</taxon>
    </lineage>
</organism>
<dbReference type="GO" id="GO:0005739">
    <property type="term" value="C:mitochondrion"/>
    <property type="evidence" value="ECO:0007669"/>
    <property type="project" value="TreeGrafter"/>
</dbReference>
<dbReference type="GO" id="GO:0000175">
    <property type="term" value="F:3'-5'-RNA exonuclease activity"/>
    <property type="evidence" value="ECO:0007669"/>
    <property type="project" value="TreeGrafter"/>
</dbReference>
<evidence type="ECO:0000313" key="5">
    <source>
        <dbReference type="Proteomes" id="UP000612055"/>
    </source>
</evidence>
<dbReference type="Proteomes" id="UP000612055">
    <property type="component" value="Unassembled WGS sequence"/>
</dbReference>
<dbReference type="Pfam" id="PF03372">
    <property type="entry name" value="Exo_endo_phos"/>
    <property type="match status" value="1"/>
</dbReference>
<sequence length="749" mass="77938">MSAVQEGAAAMAAAPAAGAVAAAPPAKAYVRLPPGSDTLVVSVTLGAKTSNLNRPLDEPLDKALARLSKNLTVKPAKKEKRKKGGAAGGSVSGADTSTDEPGAPLAVLYGDVEGRSPLDRSLPNGSAWPAAALLEVAGERFLVEVNPPTVDRLSIDRLAMVGYPTAAAVQLSFADPDACAWRWSAQRPGSTEWYDLGCTTQYYTPCAADEGSVLRVECVPGAWRARGGEGGEGSRELWAGEAVAGVTGPVQHGPERCSASVRCSHTPGPLAAPRQFRIMSYNILADQYAGSDYARNVLFNYCPPANLEPTYRRALVLRELLGYHADVVCLQEVDERAFSDFLTLHMGLQGYSGHYTNKMGRVKEGSATFWRSDRYTALAHHDMRLRDAFLRQPASAPAPDASASASGSGSGPASSGIRSVLPALHAQFAPLLDASPELERALQQVTTIAQATLLAPKNPAPGEGCLLVVNTHLFFHPYAPHIRNVHTAAILEEAAAFLERCAASADPAVAGPLAAAGPGPLGRPCVLFVGDLNSDLNDGIPGVVELLRRGRLPADYWDWVMGAAFKWGMGEEDADTMASETAKISAACAAAQAATGTGTGTATATATSSNDPAGPAPSGAAAGAGAAPSPEAAAAGSLFAADGHAFESAAASPSRPIPVTGIDITLPYTLRSADDLKTPYTNYTSGYKALLDYVWYEEQALRVVGAVPIPSEAEIGSFIPSPSFPSDHLAVVYDMEWRAPEEAAGGAAQ</sequence>
<dbReference type="InterPro" id="IPR036691">
    <property type="entry name" value="Endo/exonu/phosph_ase_sf"/>
</dbReference>
<proteinExistence type="predicted"/>
<dbReference type="InterPro" id="IPR005135">
    <property type="entry name" value="Endo/exonuclease/phosphatase"/>
</dbReference>
<feature type="compositionally biased region" description="Basic residues" evidence="1">
    <location>
        <begin position="75"/>
        <end position="84"/>
    </location>
</feature>
<dbReference type="InterPro" id="IPR048821">
    <property type="entry name" value="PDE12-like_N"/>
</dbReference>
<dbReference type="PANTHER" id="PTHR12121:SF37">
    <property type="entry name" value="2',5'-PHOSPHODIESTERASE 12"/>
    <property type="match status" value="1"/>
</dbReference>
<dbReference type="PANTHER" id="PTHR12121">
    <property type="entry name" value="CARBON CATABOLITE REPRESSOR PROTEIN 4"/>
    <property type="match status" value="1"/>
</dbReference>
<feature type="domain" description="Endonuclease/exonuclease/phosphatase" evidence="2">
    <location>
        <begin position="279"/>
        <end position="728"/>
    </location>
</feature>
<comment type="caution">
    <text evidence="4">The sequence shown here is derived from an EMBL/GenBank/DDBJ whole genome shotgun (WGS) entry which is preliminary data.</text>
</comment>
<feature type="region of interest" description="Disordered" evidence="1">
    <location>
        <begin position="395"/>
        <end position="414"/>
    </location>
</feature>
<dbReference type="GO" id="GO:0000288">
    <property type="term" value="P:nuclear-transcribed mRNA catabolic process, deadenylation-dependent decay"/>
    <property type="evidence" value="ECO:0007669"/>
    <property type="project" value="TreeGrafter"/>
</dbReference>
<evidence type="ECO:0000256" key="1">
    <source>
        <dbReference type="SAM" id="MobiDB-lite"/>
    </source>
</evidence>
<keyword evidence="5" id="KW-1185">Reference proteome</keyword>
<dbReference type="EMBL" id="JAEHOE010000154">
    <property type="protein sequence ID" value="KAG2484240.1"/>
    <property type="molecule type" value="Genomic_DNA"/>
</dbReference>
<name>A0A836BPM3_9CHLO</name>
<evidence type="ECO:0000259" key="2">
    <source>
        <dbReference type="Pfam" id="PF03372"/>
    </source>
</evidence>
<evidence type="ECO:0008006" key="6">
    <source>
        <dbReference type="Google" id="ProtNLM"/>
    </source>
</evidence>
<dbReference type="OrthoDB" id="412787at2759"/>
<reference evidence="4" key="1">
    <citation type="journal article" date="2020" name="bioRxiv">
        <title>Comparative genomics of Chlamydomonas.</title>
        <authorList>
            <person name="Craig R.J."/>
            <person name="Hasan A.R."/>
            <person name="Ness R.W."/>
            <person name="Keightley P.D."/>
        </authorList>
    </citation>
    <scope>NUCLEOTIDE SEQUENCE</scope>
    <source>
        <strain evidence="4">CCAP 11/70</strain>
    </source>
</reference>
<dbReference type="InterPro" id="IPR050410">
    <property type="entry name" value="CCR4/nocturin_mRNA_transcr"/>
</dbReference>
<dbReference type="Gene3D" id="3.60.10.10">
    <property type="entry name" value="Endonuclease/exonuclease/phosphatase"/>
    <property type="match status" value="1"/>
</dbReference>
<evidence type="ECO:0000313" key="4">
    <source>
        <dbReference type="EMBL" id="KAG2484240.1"/>
    </source>
</evidence>
<gene>
    <name evidence="4" type="ORF">HYH03_016975</name>
</gene>
<protein>
    <recommendedName>
        <fullName evidence="6">Endonuclease/exonuclease/phosphatase domain-containing protein</fullName>
    </recommendedName>
</protein>
<feature type="region of interest" description="Disordered" evidence="1">
    <location>
        <begin position="71"/>
        <end position="102"/>
    </location>
</feature>
<evidence type="ECO:0000259" key="3">
    <source>
        <dbReference type="Pfam" id="PF21171"/>
    </source>
</evidence>